<evidence type="ECO:0000259" key="4">
    <source>
        <dbReference type="PROSITE" id="PS50886"/>
    </source>
</evidence>
<keyword evidence="2 3" id="KW-0694">RNA-binding</keyword>
<evidence type="ECO:0000256" key="1">
    <source>
        <dbReference type="ARBA" id="ARBA00022555"/>
    </source>
</evidence>
<dbReference type="InterPro" id="IPR033714">
    <property type="entry name" value="tRNA_bind_bactPheRS"/>
</dbReference>
<dbReference type="Gene3D" id="2.40.50.140">
    <property type="entry name" value="Nucleic acid-binding proteins"/>
    <property type="match status" value="1"/>
</dbReference>
<comment type="caution">
    <text evidence="5">The sequence shown here is derived from an EMBL/GenBank/DDBJ whole genome shotgun (WGS) entry which is preliminary data.</text>
</comment>
<dbReference type="NCBIfam" id="NF045760">
    <property type="entry name" value="YtpR"/>
    <property type="match status" value="1"/>
</dbReference>
<reference evidence="5" key="2">
    <citation type="submission" date="2020-09" db="EMBL/GenBank/DDBJ databases">
        <authorList>
            <person name="Sun Q."/>
            <person name="Ohkuma M."/>
        </authorList>
    </citation>
    <scope>NUCLEOTIDE SEQUENCE</scope>
    <source>
        <strain evidence="5">JCM 15325</strain>
    </source>
</reference>
<evidence type="ECO:0000313" key="6">
    <source>
        <dbReference type="Proteomes" id="UP000654670"/>
    </source>
</evidence>
<protein>
    <submittedName>
        <fullName evidence="5">tRNA-binding protein</fullName>
    </submittedName>
</protein>
<keyword evidence="6" id="KW-1185">Reference proteome</keyword>
<dbReference type="Gene3D" id="3.30.1940.10">
    <property type="entry name" value="YtpR-like"/>
    <property type="match status" value="1"/>
</dbReference>
<sequence length="204" mass="22201">MIFYYNREGIGDTLITYLKEGGTQRFERKGDVSGIFDAETGEVLGYNFFNASAFLPLENNRGLIKANEDLIGRLNEKLSSLGFSDRIVNDTQPSIVTGYVVKMKEHPDSDHMHVCKVDVGADLLQIVCGAPNIGEGQNVVVAKIGALMPDGMIIRPSVLRGVASDGMICSARELGLQGAPQKRGILTLDRTTKVGQDFYALVHP</sequence>
<evidence type="ECO:0000256" key="3">
    <source>
        <dbReference type="PROSITE-ProRule" id="PRU00209"/>
    </source>
</evidence>
<dbReference type="PROSITE" id="PS50886">
    <property type="entry name" value="TRBD"/>
    <property type="match status" value="1"/>
</dbReference>
<keyword evidence="1 3" id="KW-0820">tRNA-binding</keyword>
<dbReference type="InterPro" id="IPR002547">
    <property type="entry name" value="tRNA-bd_dom"/>
</dbReference>
<dbReference type="Pfam" id="PF01588">
    <property type="entry name" value="tRNA_bind"/>
    <property type="match status" value="1"/>
</dbReference>
<reference evidence="5" key="1">
    <citation type="journal article" date="2014" name="Int. J. Syst. Evol. Microbiol.">
        <title>Complete genome sequence of Corynebacterium casei LMG S-19264T (=DSM 44701T), isolated from a smear-ripened cheese.</title>
        <authorList>
            <consortium name="US DOE Joint Genome Institute (JGI-PGF)"/>
            <person name="Walter F."/>
            <person name="Albersmeier A."/>
            <person name="Kalinowski J."/>
            <person name="Ruckert C."/>
        </authorList>
    </citation>
    <scope>NUCLEOTIDE SEQUENCE</scope>
    <source>
        <strain evidence="5">JCM 15325</strain>
    </source>
</reference>
<name>A0A917RYI7_9BACL</name>
<dbReference type="RefSeq" id="WP_188801143.1">
    <property type="nucleotide sequence ID" value="NZ_BMOK01000001.1"/>
</dbReference>
<feature type="domain" description="TRNA-binding" evidence="4">
    <location>
        <begin position="89"/>
        <end position="199"/>
    </location>
</feature>
<evidence type="ECO:0000313" key="5">
    <source>
        <dbReference type="EMBL" id="GGL42406.1"/>
    </source>
</evidence>
<accession>A0A917RYI7</accession>
<dbReference type="SUPFAM" id="SSF50249">
    <property type="entry name" value="Nucleic acid-binding proteins"/>
    <property type="match status" value="1"/>
</dbReference>
<dbReference type="InterPro" id="IPR012340">
    <property type="entry name" value="NA-bd_OB-fold"/>
</dbReference>
<dbReference type="GO" id="GO:0000049">
    <property type="term" value="F:tRNA binding"/>
    <property type="evidence" value="ECO:0007669"/>
    <property type="project" value="UniProtKB-UniRule"/>
</dbReference>
<dbReference type="InterPro" id="IPR037154">
    <property type="entry name" value="YtpR-like_sf"/>
</dbReference>
<dbReference type="CDD" id="cd02796">
    <property type="entry name" value="tRNA_bind_bactPheRS"/>
    <property type="match status" value="1"/>
</dbReference>
<evidence type="ECO:0000256" key="2">
    <source>
        <dbReference type="ARBA" id="ARBA00022884"/>
    </source>
</evidence>
<dbReference type="FunFam" id="2.40.50.140:FF:000045">
    <property type="entry name" value="Phenylalanine--tRNA ligase beta subunit"/>
    <property type="match status" value="1"/>
</dbReference>
<dbReference type="Pfam" id="PF14794">
    <property type="entry name" value="DUF4479"/>
    <property type="match status" value="1"/>
</dbReference>
<gene>
    <name evidence="5" type="ORF">GCM10007968_02910</name>
</gene>
<dbReference type="InterPro" id="IPR027855">
    <property type="entry name" value="DUF4479"/>
</dbReference>
<organism evidence="5 6">
    <name type="scientific">Sporolactobacillus putidus</name>
    <dbReference type="NCBI Taxonomy" id="492735"/>
    <lineage>
        <taxon>Bacteria</taxon>
        <taxon>Bacillati</taxon>
        <taxon>Bacillota</taxon>
        <taxon>Bacilli</taxon>
        <taxon>Bacillales</taxon>
        <taxon>Sporolactobacillaceae</taxon>
        <taxon>Sporolactobacillus</taxon>
    </lineage>
</organism>
<proteinExistence type="predicted"/>
<dbReference type="AlphaFoldDB" id="A0A917RYI7"/>
<dbReference type="Proteomes" id="UP000654670">
    <property type="component" value="Unassembled WGS sequence"/>
</dbReference>
<dbReference type="EMBL" id="BMOK01000001">
    <property type="protein sequence ID" value="GGL42406.1"/>
    <property type="molecule type" value="Genomic_DNA"/>
</dbReference>